<accession>A0A430QAG6</accession>
<dbReference type="GO" id="GO:0019867">
    <property type="term" value="C:outer membrane"/>
    <property type="evidence" value="ECO:0007669"/>
    <property type="project" value="InterPro"/>
</dbReference>
<evidence type="ECO:0000313" key="5">
    <source>
        <dbReference type="Proteomes" id="UP000290809"/>
    </source>
</evidence>
<comment type="subcellular location">
    <subcellularLocation>
        <location evidence="1">Membrane</location>
    </subcellularLocation>
</comment>
<sequence>MSMTHGTDGITKACGNVRLNNFAHNAECADIDVEIGSNQMVSKFATISKPLENNPYVRFSIGGTEGNWDHYWAKFLRHERSVFTEAQAESSVGLHRFQWDAVWRETEVKDPTAPLGVLKECGPAVKSSLRHVFESDARPDLVFPDAGYLCRINPTAPLGVLKECGPAVKSSLRHVFESDARPDLVFPDAGYLCRISQEIASITPGSQTGQSNVSDISSSETDSLVDRALQLKLEGLLQKPFRLCEWLVGEVTFSSGLIHSLTKHPCCLQIPYKSLKGVNCIQVETDSLVDRALQLKLEGLLQKPFRLCEWLVGEVTFSSGLIHSLTKHPVHISDRFFLGGPLELRGFQWRTVSPSEPLLVPTVQTLDSYETTLNNNNQQSSSTPVSTNSPSSPIGADAFWLTGAHLYTPLPYWGAEEGSLASQLRLHGFFLAGSTLERPIQKLMDSPSICKTVNEFSQYFLNELKGRPRTVIGMGVVFRFAGILRIELNYCFPMTYQSGDQVKPGFAFGFGMYYM</sequence>
<dbReference type="Gene3D" id="2.40.160.50">
    <property type="entry name" value="membrane protein fhac: a member of the omp85/tpsb transporter family"/>
    <property type="match status" value="1"/>
</dbReference>
<proteinExistence type="predicted"/>
<dbReference type="Proteomes" id="UP000290809">
    <property type="component" value="Unassembled WGS sequence"/>
</dbReference>
<feature type="domain" description="Bacterial surface antigen (D15)" evidence="3">
    <location>
        <begin position="312"/>
        <end position="511"/>
    </location>
</feature>
<reference evidence="4 5" key="1">
    <citation type="journal article" date="2019" name="PLoS Pathog.">
        <title>Genome sequence of the bovine parasite Schistosoma bovis Tanzania.</title>
        <authorList>
            <person name="Oey H."/>
            <person name="Zakrzewski M."/>
            <person name="Gobert G."/>
            <person name="Gravermann K."/>
            <person name="Stoye J."/>
            <person name="Jones M."/>
            <person name="Mcmanus D."/>
            <person name="Krause L."/>
        </authorList>
    </citation>
    <scope>NUCLEOTIDE SEQUENCE [LARGE SCALE GENOMIC DNA]</scope>
    <source>
        <strain evidence="4 5">TAN1997</strain>
    </source>
</reference>
<keyword evidence="2" id="KW-0472">Membrane</keyword>
<evidence type="ECO:0000256" key="2">
    <source>
        <dbReference type="ARBA" id="ARBA00023136"/>
    </source>
</evidence>
<dbReference type="EMBL" id="QMKO01002120">
    <property type="protein sequence ID" value="RTG84697.1"/>
    <property type="molecule type" value="Genomic_DNA"/>
</dbReference>
<dbReference type="Pfam" id="PF01103">
    <property type="entry name" value="Omp85"/>
    <property type="match status" value="1"/>
</dbReference>
<evidence type="ECO:0000313" key="4">
    <source>
        <dbReference type="EMBL" id="RTG84697.1"/>
    </source>
</evidence>
<dbReference type="AlphaFoldDB" id="A0A430QAG6"/>
<protein>
    <submittedName>
        <fullName evidence="4">Outer membrane protein insertion porin family</fullName>
    </submittedName>
</protein>
<evidence type="ECO:0000256" key="1">
    <source>
        <dbReference type="ARBA" id="ARBA00004370"/>
    </source>
</evidence>
<evidence type="ECO:0000259" key="3">
    <source>
        <dbReference type="Pfam" id="PF01103"/>
    </source>
</evidence>
<organism evidence="4 5">
    <name type="scientific">Schistosoma bovis</name>
    <name type="common">Blood fluke</name>
    <dbReference type="NCBI Taxonomy" id="6184"/>
    <lineage>
        <taxon>Eukaryota</taxon>
        <taxon>Metazoa</taxon>
        <taxon>Spiralia</taxon>
        <taxon>Lophotrochozoa</taxon>
        <taxon>Platyhelminthes</taxon>
        <taxon>Trematoda</taxon>
        <taxon>Digenea</taxon>
        <taxon>Strigeidida</taxon>
        <taxon>Schistosomatoidea</taxon>
        <taxon>Schistosomatidae</taxon>
        <taxon>Schistosoma</taxon>
    </lineage>
</organism>
<dbReference type="InterPro" id="IPR000184">
    <property type="entry name" value="Bac_surfAg_D15"/>
</dbReference>
<comment type="caution">
    <text evidence="4">The sequence shown here is derived from an EMBL/GenBank/DDBJ whole genome shotgun (WGS) entry which is preliminary data.</text>
</comment>
<gene>
    <name evidence="4" type="ORF">DC041_0004219</name>
</gene>
<keyword evidence="5" id="KW-1185">Reference proteome</keyword>
<name>A0A430QAG6_SCHBO</name>
<dbReference type="STRING" id="6184.A0A430QAG6"/>